<evidence type="ECO:0000256" key="1">
    <source>
        <dbReference type="ARBA" id="ARBA00022741"/>
    </source>
</evidence>
<dbReference type="Gene3D" id="3.40.50.300">
    <property type="entry name" value="P-loop containing nucleotide triphosphate hydrolases"/>
    <property type="match status" value="3"/>
</dbReference>
<dbReference type="SUPFAM" id="SSF52540">
    <property type="entry name" value="P-loop containing nucleoside triphosphate hydrolases"/>
    <property type="match status" value="2"/>
</dbReference>
<dbReference type="SMART" id="SM00382">
    <property type="entry name" value="AAA"/>
    <property type="match status" value="2"/>
</dbReference>
<evidence type="ECO:0000313" key="5">
    <source>
        <dbReference type="EMBL" id="KAF0288449.1"/>
    </source>
</evidence>
<evidence type="ECO:0000256" key="2">
    <source>
        <dbReference type="ARBA" id="ARBA00022840"/>
    </source>
</evidence>
<dbReference type="Proteomes" id="UP000440578">
    <property type="component" value="Unassembled WGS sequence"/>
</dbReference>
<dbReference type="InterPro" id="IPR003960">
    <property type="entry name" value="ATPase_AAA_CS"/>
</dbReference>
<proteinExistence type="predicted"/>
<dbReference type="EMBL" id="VIIS01002112">
    <property type="protein sequence ID" value="KAF0288449.1"/>
    <property type="molecule type" value="Genomic_DNA"/>
</dbReference>
<protein>
    <submittedName>
        <fullName evidence="5">Peroxisome biogenesis factor 1</fullName>
    </submittedName>
</protein>
<dbReference type="Pfam" id="PF17862">
    <property type="entry name" value="AAA_lid_3"/>
    <property type="match status" value="1"/>
</dbReference>
<dbReference type="FunFam" id="3.40.50.300:FF:001025">
    <property type="entry name" value="ATPase family, AAA domain-containing 2B"/>
    <property type="match status" value="1"/>
</dbReference>
<dbReference type="InterPro" id="IPR003593">
    <property type="entry name" value="AAA+_ATPase"/>
</dbReference>
<name>A0A6A4V5K6_AMPAM</name>
<dbReference type="GO" id="GO:0005524">
    <property type="term" value="F:ATP binding"/>
    <property type="evidence" value="ECO:0007669"/>
    <property type="project" value="UniProtKB-KW"/>
</dbReference>
<dbReference type="InterPro" id="IPR041569">
    <property type="entry name" value="AAA_lid_3"/>
</dbReference>
<dbReference type="PROSITE" id="PS00674">
    <property type="entry name" value="AAA"/>
    <property type="match status" value="1"/>
</dbReference>
<evidence type="ECO:0000259" key="4">
    <source>
        <dbReference type="SMART" id="SM00382"/>
    </source>
</evidence>
<dbReference type="Gene3D" id="1.10.8.60">
    <property type="match status" value="1"/>
</dbReference>
<comment type="caution">
    <text evidence="5">The sequence shown here is derived from an EMBL/GenBank/DDBJ whole genome shotgun (WGS) entry which is preliminary data.</text>
</comment>
<dbReference type="AlphaFoldDB" id="A0A6A4V5K6"/>
<feature type="domain" description="AAA+ ATPase" evidence="4">
    <location>
        <begin position="233"/>
        <end position="378"/>
    </location>
</feature>
<dbReference type="GO" id="GO:0016887">
    <property type="term" value="F:ATP hydrolysis activity"/>
    <property type="evidence" value="ECO:0007669"/>
    <property type="project" value="InterPro"/>
</dbReference>
<keyword evidence="2" id="KW-0067">ATP-binding</keyword>
<keyword evidence="1" id="KW-0547">Nucleotide-binding</keyword>
<dbReference type="PANTHER" id="PTHR23077:SF12">
    <property type="entry name" value="PEROXISOMAL ATPASE PEX1"/>
    <property type="match status" value="1"/>
</dbReference>
<dbReference type="InterPro" id="IPR003959">
    <property type="entry name" value="ATPase_AAA_core"/>
</dbReference>
<evidence type="ECO:0000256" key="3">
    <source>
        <dbReference type="ARBA" id="ARBA00023054"/>
    </source>
</evidence>
<dbReference type="GO" id="GO:0016558">
    <property type="term" value="P:protein import into peroxisome matrix"/>
    <property type="evidence" value="ECO:0007669"/>
    <property type="project" value="TreeGrafter"/>
</dbReference>
<feature type="domain" description="AAA+ ATPase" evidence="4">
    <location>
        <begin position="499"/>
        <end position="638"/>
    </location>
</feature>
<gene>
    <name evidence="5" type="primary">Pex1</name>
    <name evidence="5" type="ORF">FJT64_013165</name>
</gene>
<dbReference type="GO" id="GO:0005829">
    <property type="term" value="C:cytosol"/>
    <property type="evidence" value="ECO:0007669"/>
    <property type="project" value="TreeGrafter"/>
</dbReference>
<keyword evidence="3" id="KW-0175">Coiled coil</keyword>
<dbReference type="Pfam" id="PF00004">
    <property type="entry name" value="AAA"/>
    <property type="match status" value="2"/>
</dbReference>
<sequence length="888" mass="93715">MSPLWPVYYTADVSGVIYVIDASDVTQTACAAVLLVELLEHPQLQKAKVLHTLPPRGPASDTLLSAAMALIVEFHSRPGCFASLPPAALVSSEQRPTDGLLERAGCVWPGAALPVWLDARNVVTVTVVRTEPAGVLPSWCAPSAGRGPAPGTGPAVRAVFSALDSRRGRPGGPTGSRPGTVLVPDVVRRQLRLRVSDPVTLRPLVPGRAAFTAYSAEQQRLESWLRRALTCPGLGHALLTGPQGVGKTTLALQAARCLSRDAALCRGSPYSTAAPLLGKKAEAVLERLGRLLAEAERRQPAVVVLDSLDALAPPEQESSGEPSQRGAYFAQLSSALRRRLSVLSEGGRQVAVVATGSGLHPALGRPAGLHVFGLELTLAAADSAGRALQLRELSEGAPLDDEQWHRLADRCRGFTALDLRRLVTRARLAVGAGRLTEPALAAALDGLSPAALLEVHQSRPAPVTWRQVGGLHAVRRQLVAALQRPLLYPVLYARAGRHLQARALLYGPPGSGKTLLARALAHQADINFFTVKGPELLSKYIGASELAVRDLFERASRASPALIFFDEFESLAPRRGHDSTGVTDRVVNQLLTLLDGAETPAGGGQLALLAATSRPDLLDPALLRPGRLGRLLRCRLPDRGERVEILSALTAELTLAADVQLERLAERTGLSGADLRALVTDAHLRAVRDAAPPPELGAQSDSAGERRWRLVDGPSLAADEAGAVDDHPALTAATELNSSGKGTAGSADRTAVVITQAHLEAALADLRPSLSPSELARYDAIYSQFERGRGGGDDTENEQGTVGVGARQKVAVLNGEGGASETGARQRVLVALTKTDLTTPAAVTEYRLLLRLADLRQLSALRLTVAELSCLTDSGVEQVVDWVAGCVG</sequence>
<reference evidence="5 6" key="1">
    <citation type="submission" date="2019-07" db="EMBL/GenBank/DDBJ databases">
        <title>Draft genome assembly of a fouling barnacle, Amphibalanus amphitrite (Darwin, 1854): The first reference genome for Thecostraca.</title>
        <authorList>
            <person name="Kim W."/>
        </authorList>
    </citation>
    <scope>NUCLEOTIDE SEQUENCE [LARGE SCALE GENOMIC DNA]</scope>
    <source>
        <strain evidence="5">SNU_AA5</strain>
        <tissue evidence="5">Soma without cirri and trophi</tissue>
    </source>
</reference>
<dbReference type="PANTHER" id="PTHR23077">
    <property type="entry name" value="AAA-FAMILY ATPASE"/>
    <property type="match status" value="1"/>
</dbReference>
<dbReference type="GO" id="GO:0005778">
    <property type="term" value="C:peroxisomal membrane"/>
    <property type="evidence" value="ECO:0007669"/>
    <property type="project" value="TreeGrafter"/>
</dbReference>
<accession>A0A6A4V5K6</accession>
<dbReference type="InterPro" id="IPR050168">
    <property type="entry name" value="AAA_ATPase_domain"/>
</dbReference>
<evidence type="ECO:0000313" key="6">
    <source>
        <dbReference type="Proteomes" id="UP000440578"/>
    </source>
</evidence>
<keyword evidence="6" id="KW-1185">Reference proteome</keyword>
<dbReference type="OrthoDB" id="8173462at2759"/>
<dbReference type="InterPro" id="IPR027417">
    <property type="entry name" value="P-loop_NTPase"/>
</dbReference>
<organism evidence="5 6">
    <name type="scientific">Amphibalanus amphitrite</name>
    <name type="common">Striped barnacle</name>
    <name type="synonym">Balanus amphitrite</name>
    <dbReference type="NCBI Taxonomy" id="1232801"/>
    <lineage>
        <taxon>Eukaryota</taxon>
        <taxon>Metazoa</taxon>
        <taxon>Ecdysozoa</taxon>
        <taxon>Arthropoda</taxon>
        <taxon>Crustacea</taxon>
        <taxon>Multicrustacea</taxon>
        <taxon>Cirripedia</taxon>
        <taxon>Thoracica</taxon>
        <taxon>Thoracicalcarea</taxon>
        <taxon>Balanomorpha</taxon>
        <taxon>Balanoidea</taxon>
        <taxon>Balanidae</taxon>
        <taxon>Amphibalaninae</taxon>
        <taxon>Amphibalanus</taxon>
    </lineage>
</organism>